<dbReference type="SUPFAM" id="SSF48264">
    <property type="entry name" value="Cytochrome P450"/>
    <property type="match status" value="1"/>
</dbReference>
<name>A0A8B9KZX9_ASTMX</name>
<dbReference type="Gene3D" id="1.10.630.10">
    <property type="entry name" value="Cytochrome P450"/>
    <property type="match status" value="1"/>
</dbReference>
<dbReference type="AlphaFoldDB" id="A0A8B9KZX9"/>
<dbReference type="Proteomes" id="UP000694621">
    <property type="component" value="Unplaced"/>
</dbReference>
<dbReference type="GO" id="GO:0005506">
    <property type="term" value="F:iron ion binding"/>
    <property type="evidence" value="ECO:0007669"/>
    <property type="project" value="InterPro"/>
</dbReference>
<protein>
    <submittedName>
        <fullName evidence="1">Uncharacterized protein</fullName>
    </submittedName>
</protein>
<reference evidence="1" key="1">
    <citation type="submission" date="2025-08" db="UniProtKB">
        <authorList>
            <consortium name="Ensembl"/>
        </authorList>
    </citation>
    <scope>IDENTIFICATION</scope>
</reference>
<sequence>SAAFLNYLYCLYFLHIFRLNSSRRRFPPGPKPLPFVGNLMQLLKDPMDLVRSVSFLFFYGAVHNCSTHVTLCVISSKKYINIDLH</sequence>
<organism evidence="1 2">
    <name type="scientific">Astyanax mexicanus</name>
    <name type="common">Blind cave fish</name>
    <name type="synonym">Astyanax fasciatus mexicanus</name>
    <dbReference type="NCBI Taxonomy" id="7994"/>
    <lineage>
        <taxon>Eukaryota</taxon>
        <taxon>Metazoa</taxon>
        <taxon>Chordata</taxon>
        <taxon>Craniata</taxon>
        <taxon>Vertebrata</taxon>
        <taxon>Euteleostomi</taxon>
        <taxon>Actinopterygii</taxon>
        <taxon>Neopterygii</taxon>
        <taxon>Teleostei</taxon>
        <taxon>Ostariophysi</taxon>
        <taxon>Characiformes</taxon>
        <taxon>Characoidei</taxon>
        <taxon>Acestrorhamphidae</taxon>
        <taxon>Acestrorhamphinae</taxon>
        <taxon>Astyanax</taxon>
    </lineage>
</organism>
<evidence type="ECO:0000313" key="2">
    <source>
        <dbReference type="Proteomes" id="UP000694621"/>
    </source>
</evidence>
<proteinExistence type="predicted"/>
<dbReference type="GO" id="GO:0004497">
    <property type="term" value="F:monooxygenase activity"/>
    <property type="evidence" value="ECO:0007669"/>
    <property type="project" value="InterPro"/>
</dbReference>
<dbReference type="GO" id="GO:0020037">
    <property type="term" value="F:heme binding"/>
    <property type="evidence" value="ECO:0007669"/>
    <property type="project" value="InterPro"/>
</dbReference>
<dbReference type="Ensembl" id="ENSAMXT00005049066.1">
    <property type="protein sequence ID" value="ENSAMXP00005045149.1"/>
    <property type="gene ID" value="ENSAMXG00005020917.1"/>
</dbReference>
<evidence type="ECO:0000313" key="1">
    <source>
        <dbReference type="Ensembl" id="ENSAMXP00005045149.1"/>
    </source>
</evidence>
<dbReference type="GO" id="GO:0016705">
    <property type="term" value="F:oxidoreductase activity, acting on paired donors, with incorporation or reduction of molecular oxygen"/>
    <property type="evidence" value="ECO:0007669"/>
    <property type="project" value="InterPro"/>
</dbReference>
<accession>A0A8B9KZX9</accession>
<dbReference type="InterPro" id="IPR036396">
    <property type="entry name" value="Cyt_P450_sf"/>
</dbReference>